<comment type="subcellular location">
    <subcellularLocation>
        <location evidence="1">Chromosome</location>
    </subcellularLocation>
</comment>
<protein>
    <recommendedName>
        <fullName evidence="6">SET domain-containing protein</fullName>
    </recommendedName>
</protein>
<dbReference type="Pfam" id="PF00856">
    <property type="entry name" value="SET"/>
    <property type="match status" value="1"/>
</dbReference>
<evidence type="ECO:0000256" key="1">
    <source>
        <dbReference type="ARBA" id="ARBA00004286"/>
    </source>
</evidence>
<comment type="caution">
    <text evidence="7">The sequence shown here is derived from an EMBL/GenBank/DDBJ whole genome shotgun (WGS) entry which is preliminary data.</text>
</comment>
<keyword evidence="2" id="KW-0158">Chromosome</keyword>
<dbReference type="PANTHER" id="PTHR22884">
    <property type="entry name" value="SET DOMAIN PROTEINS"/>
    <property type="match status" value="1"/>
</dbReference>
<keyword evidence="4" id="KW-0808">Transferase</keyword>
<sequence length="169" mass="19064">MKSFISQKIKKKRSHAGFGLFAITDIQKGERIVDFSTGTGSWIDTKQADALYDAGNDYIIQTDDNLFFAAANDAELEDADFINHSCDPNCGIRGSLEIVAMRDIAAGEEITFDYAMSESSDLHMECSCSSAHCRRVITGDDWKIPALQEKYAQYFSDYLKQKIRRKEYS</sequence>
<keyword evidence="3" id="KW-0489">Methyltransferase</keyword>
<evidence type="ECO:0000256" key="2">
    <source>
        <dbReference type="ARBA" id="ARBA00022454"/>
    </source>
</evidence>
<dbReference type="GO" id="GO:0005694">
    <property type="term" value="C:chromosome"/>
    <property type="evidence" value="ECO:0007669"/>
    <property type="project" value="UniProtKB-SubCell"/>
</dbReference>
<evidence type="ECO:0000256" key="3">
    <source>
        <dbReference type="ARBA" id="ARBA00022603"/>
    </source>
</evidence>
<dbReference type="InterPro" id="IPR046341">
    <property type="entry name" value="SET_dom_sf"/>
</dbReference>
<name>A0A1F6DU22_9BACT</name>
<proteinExistence type="predicted"/>
<dbReference type="AlphaFoldDB" id="A0A1F6DU22"/>
<reference evidence="7 8" key="1">
    <citation type="journal article" date="2016" name="Nat. Commun.">
        <title>Thousands of microbial genomes shed light on interconnected biogeochemical processes in an aquifer system.</title>
        <authorList>
            <person name="Anantharaman K."/>
            <person name="Brown C.T."/>
            <person name="Hug L.A."/>
            <person name="Sharon I."/>
            <person name="Castelle C.J."/>
            <person name="Probst A.J."/>
            <person name="Thomas B.C."/>
            <person name="Singh A."/>
            <person name="Wilkins M.J."/>
            <person name="Karaoz U."/>
            <person name="Brodie E.L."/>
            <person name="Williams K.H."/>
            <person name="Hubbard S.S."/>
            <person name="Banfield J.F."/>
        </authorList>
    </citation>
    <scope>NUCLEOTIDE SEQUENCE [LARGE SCALE GENOMIC DNA]</scope>
</reference>
<dbReference type="InterPro" id="IPR001214">
    <property type="entry name" value="SET_dom"/>
</dbReference>
<dbReference type="PROSITE" id="PS50280">
    <property type="entry name" value="SET"/>
    <property type="match status" value="1"/>
</dbReference>
<dbReference type="EMBL" id="MFLH01000007">
    <property type="protein sequence ID" value="OGG64921.1"/>
    <property type="molecule type" value="Genomic_DNA"/>
</dbReference>
<evidence type="ECO:0000256" key="4">
    <source>
        <dbReference type="ARBA" id="ARBA00022679"/>
    </source>
</evidence>
<evidence type="ECO:0000313" key="7">
    <source>
        <dbReference type="EMBL" id="OGG64921.1"/>
    </source>
</evidence>
<evidence type="ECO:0000256" key="5">
    <source>
        <dbReference type="ARBA" id="ARBA00022691"/>
    </source>
</evidence>
<dbReference type="Gene3D" id="2.170.270.10">
    <property type="entry name" value="SET domain"/>
    <property type="match status" value="1"/>
</dbReference>
<evidence type="ECO:0000259" key="6">
    <source>
        <dbReference type="PROSITE" id="PS50280"/>
    </source>
</evidence>
<keyword evidence="5" id="KW-0949">S-adenosyl-L-methionine</keyword>
<organism evidence="7 8">
    <name type="scientific">Candidatus Kaiserbacteria bacterium RIFCSPHIGHO2_02_FULL_54_11b</name>
    <dbReference type="NCBI Taxonomy" id="1798494"/>
    <lineage>
        <taxon>Bacteria</taxon>
        <taxon>Candidatus Kaiseribacteriota</taxon>
    </lineage>
</organism>
<dbReference type="STRING" id="1798494.A3C18_02710"/>
<evidence type="ECO:0000313" key="8">
    <source>
        <dbReference type="Proteomes" id="UP000178328"/>
    </source>
</evidence>
<dbReference type="SUPFAM" id="SSF82199">
    <property type="entry name" value="SET domain"/>
    <property type="match status" value="1"/>
</dbReference>
<dbReference type="InterPro" id="IPR050777">
    <property type="entry name" value="SET2_Histone-Lys_MeTrsfase"/>
</dbReference>
<accession>A0A1F6DU22</accession>
<dbReference type="GO" id="GO:0032259">
    <property type="term" value="P:methylation"/>
    <property type="evidence" value="ECO:0007669"/>
    <property type="project" value="UniProtKB-KW"/>
</dbReference>
<dbReference type="SMART" id="SM00317">
    <property type="entry name" value="SET"/>
    <property type="match status" value="1"/>
</dbReference>
<dbReference type="GO" id="GO:0008168">
    <property type="term" value="F:methyltransferase activity"/>
    <property type="evidence" value="ECO:0007669"/>
    <property type="project" value="UniProtKB-KW"/>
</dbReference>
<dbReference type="Proteomes" id="UP000178328">
    <property type="component" value="Unassembled WGS sequence"/>
</dbReference>
<feature type="domain" description="SET" evidence="6">
    <location>
        <begin position="7"/>
        <end position="115"/>
    </location>
</feature>
<gene>
    <name evidence="7" type="ORF">A3C18_02710</name>
</gene>